<dbReference type="EMBL" id="BMDT01000002">
    <property type="protein sequence ID" value="GGI65253.1"/>
    <property type="molecule type" value="Genomic_DNA"/>
</dbReference>
<keyword evidence="3" id="KW-1185">Reference proteome</keyword>
<dbReference type="RefSeq" id="WP_188367087.1">
    <property type="nucleotide sequence ID" value="NZ_BMDT01000002.1"/>
</dbReference>
<gene>
    <name evidence="2" type="ORF">GCM10011482_09070</name>
</gene>
<proteinExistence type="predicted"/>
<reference evidence="2" key="2">
    <citation type="submission" date="2020-09" db="EMBL/GenBank/DDBJ databases">
        <authorList>
            <person name="Sun Q."/>
            <person name="Sedlacek I."/>
        </authorList>
    </citation>
    <scope>NUCLEOTIDE SEQUENCE</scope>
    <source>
        <strain evidence="2">CCM 8433</strain>
    </source>
</reference>
<feature type="transmembrane region" description="Helical" evidence="1">
    <location>
        <begin position="112"/>
        <end position="133"/>
    </location>
</feature>
<keyword evidence="1" id="KW-1133">Transmembrane helix</keyword>
<keyword evidence="1" id="KW-0812">Transmembrane</keyword>
<evidence type="ECO:0000313" key="3">
    <source>
        <dbReference type="Proteomes" id="UP000622610"/>
    </source>
</evidence>
<dbReference type="Pfam" id="PF04854">
    <property type="entry name" value="DUF624"/>
    <property type="match status" value="1"/>
</dbReference>
<comment type="caution">
    <text evidence="2">The sequence shown here is derived from an EMBL/GenBank/DDBJ whole genome shotgun (WGS) entry which is preliminary data.</text>
</comment>
<reference evidence="2" key="1">
    <citation type="journal article" date="2014" name="Int. J. Syst. Evol. Microbiol.">
        <title>Complete genome sequence of Corynebacterium casei LMG S-19264T (=DSM 44701T), isolated from a smear-ripened cheese.</title>
        <authorList>
            <consortium name="US DOE Joint Genome Institute (JGI-PGF)"/>
            <person name="Walter F."/>
            <person name="Albersmeier A."/>
            <person name="Kalinowski J."/>
            <person name="Ruckert C."/>
        </authorList>
    </citation>
    <scope>NUCLEOTIDE SEQUENCE</scope>
    <source>
        <strain evidence="2">CCM 8433</strain>
    </source>
</reference>
<feature type="transmembrane region" description="Helical" evidence="1">
    <location>
        <begin position="154"/>
        <end position="176"/>
    </location>
</feature>
<evidence type="ECO:0000313" key="2">
    <source>
        <dbReference type="EMBL" id="GGI65253.1"/>
    </source>
</evidence>
<feature type="transmembrane region" description="Helical" evidence="1">
    <location>
        <begin position="82"/>
        <end position="100"/>
    </location>
</feature>
<name>A0A917N457_9ENTE</name>
<dbReference type="Proteomes" id="UP000622610">
    <property type="component" value="Unassembled WGS sequence"/>
</dbReference>
<evidence type="ECO:0000256" key="1">
    <source>
        <dbReference type="SAM" id="Phobius"/>
    </source>
</evidence>
<sequence>MKNQASLKQKIFGLDNKFMRIATKIFNLMILNLSFLISCLPIVTIGPALVTIYRVAGRLREEPNMLVIQEYWNELKNNWKQGGLLGGVSLLIIVSVYLNIRIFSNIAHPTAFVLQVISYGIGFISLIVGLYAFQISGQFQSSFTQTIKNAFLLSFLNFLKTIQLIVPIIFVTLLLMLSPLTMLLTLSILLFIGLALIAYVQTKIIEPVFKKYQ</sequence>
<protein>
    <recommendedName>
        <fullName evidence="4">DUF624 domain-containing protein</fullName>
    </recommendedName>
</protein>
<dbReference type="InterPro" id="IPR006938">
    <property type="entry name" value="DUF624"/>
</dbReference>
<feature type="transmembrane region" description="Helical" evidence="1">
    <location>
        <begin position="25"/>
        <end position="50"/>
    </location>
</feature>
<evidence type="ECO:0008006" key="4">
    <source>
        <dbReference type="Google" id="ProtNLM"/>
    </source>
</evidence>
<dbReference type="AlphaFoldDB" id="A0A917N457"/>
<accession>A0A917N457</accession>
<keyword evidence="1" id="KW-0472">Membrane</keyword>
<feature type="transmembrane region" description="Helical" evidence="1">
    <location>
        <begin position="182"/>
        <end position="200"/>
    </location>
</feature>
<organism evidence="2 3">
    <name type="scientific">Enterococcus alcedinis</name>
    <dbReference type="NCBI Taxonomy" id="1274384"/>
    <lineage>
        <taxon>Bacteria</taxon>
        <taxon>Bacillati</taxon>
        <taxon>Bacillota</taxon>
        <taxon>Bacilli</taxon>
        <taxon>Lactobacillales</taxon>
        <taxon>Enterococcaceae</taxon>
        <taxon>Enterococcus</taxon>
    </lineage>
</organism>